<dbReference type="eggNOG" id="ENOG502QPT7">
    <property type="taxonomic scope" value="Eukaryota"/>
</dbReference>
<evidence type="ECO:0000256" key="1">
    <source>
        <dbReference type="ARBA" id="ARBA00004123"/>
    </source>
</evidence>
<dbReference type="Pfam" id="PF12231">
    <property type="entry name" value="Rif1_N"/>
    <property type="match status" value="1"/>
</dbReference>
<keyword evidence="6" id="KW-0131">Cell cycle</keyword>
<evidence type="ECO:0000256" key="3">
    <source>
        <dbReference type="ARBA" id="ARBA00022454"/>
    </source>
</evidence>
<dbReference type="GO" id="GO:0140445">
    <property type="term" value="C:chromosome, telomeric repeat region"/>
    <property type="evidence" value="ECO:0007669"/>
    <property type="project" value="TreeGrafter"/>
</dbReference>
<comment type="subcellular location">
    <subcellularLocation>
        <location evidence="2">Chromosome</location>
        <location evidence="2">Telomere</location>
    </subcellularLocation>
    <subcellularLocation>
        <location evidence="1">Nucleus</location>
    </subcellularLocation>
</comment>
<evidence type="ECO:0000256" key="5">
    <source>
        <dbReference type="ARBA" id="ARBA00023242"/>
    </source>
</evidence>
<dbReference type="HOGENOM" id="CLU_002800_0_0_1"/>
<evidence type="ECO:0000313" key="10">
    <source>
        <dbReference type="Proteomes" id="UP000000689"/>
    </source>
</evidence>
<evidence type="ECO:0000256" key="2">
    <source>
        <dbReference type="ARBA" id="ARBA00004574"/>
    </source>
</evidence>
<dbReference type="Proteomes" id="UP000000689">
    <property type="component" value="Chromosome 2"/>
</dbReference>
<feature type="region of interest" description="Disordered" evidence="7">
    <location>
        <begin position="1650"/>
        <end position="1675"/>
    </location>
</feature>
<dbReference type="Gene3D" id="6.10.140.1760">
    <property type="match status" value="1"/>
</dbReference>
<dbReference type="OrthoDB" id="4070686at2759"/>
<accession>G0W6U3</accession>
<feature type="region of interest" description="Disordered" evidence="7">
    <location>
        <begin position="1542"/>
        <end position="1578"/>
    </location>
</feature>
<feature type="region of interest" description="Disordered" evidence="7">
    <location>
        <begin position="1485"/>
        <end position="1506"/>
    </location>
</feature>
<evidence type="ECO:0000256" key="7">
    <source>
        <dbReference type="SAM" id="MobiDB-lite"/>
    </source>
</evidence>
<dbReference type="GO" id="GO:0005634">
    <property type="term" value="C:nucleus"/>
    <property type="evidence" value="ECO:0007669"/>
    <property type="project" value="UniProtKB-SubCell"/>
</dbReference>
<dbReference type="RefSeq" id="XP_003668747.1">
    <property type="nucleotide sequence ID" value="XM_003668699.1"/>
</dbReference>
<evidence type="ECO:0000256" key="4">
    <source>
        <dbReference type="ARBA" id="ARBA00022895"/>
    </source>
</evidence>
<keyword evidence="3" id="KW-0158">Chromosome</keyword>
<feature type="compositionally biased region" description="Polar residues" evidence="7">
    <location>
        <begin position="158"/>
        <end position="171"/>
    </location>
</feature>
<dbReference type="GO" id="GO:0000723">
    <property type="term" value="P:telomere maintenance"/>
    <property type="evidence" value="ECO:0007669"/>
    <property type="project" value="TreeGrafter"/>
</dbReference>
<proteinExistence type="predicted"/>
<reference evidence="9 10" key="1">
    <citation type="journal article" date="2011" name="Proc. Natl. Acad. Sci. U.S.A.">
        <title>Evolutionary erosion of yeast sex chromosomes by mating-type switching accidents.</title>
        <authorList>
            <person name="Gordon J.L."/>
            <person name="Armisen D."/>
            <person name="Proux-Wera E."/>
            <person name="Oheigeartaigh S.S."/>
            <person name="Byrne K.P."/>
            <person name="Wolfe K.H."/>
        </authorList>
    </citation>
    <scope>NUCLEOTIDE SEQUENCE [LARGE SCALE GENOMIC DNA]</scope>
    <source>
        <strain evidence="10">ATCC 10597 / BCRC 20456 / CBS 421 / NBRC 0211 / NRRL Y-12639</strain>
    </source>
</reference>
<evidence type="ECO:0000259" key="8">
    <source>
        <dbReference type="Pfam" id="PF12231"/>
    </source>
</evidence>
<dbReference type="EMBL" id="HE580268">
    <property type="protein sequence ID" value="CCD23504.1"/>
    <property type="molecule type" value="Genomic_DNA"/>
</dbReference>
<keyword evidence="4" id="KW-0779">Telomere</keyword>
<feature type="compositionally biased region" description="Basic and acidic residues" evidence="7">
    <location>
        <begin position="92"/>
        <end position="109"/>
    </location>
</feature>
<dbReference type="OMA" id="MKLEYYT"/>
<keyword evidence="10" id="KW-1185">Reference proteome</keyword>
<dbReference type="CDD" id="cd14267">
    <property type="entry name" value="Rif1_CTD_C-II_like"/>
    <property type="match status" value="1"/>
</dbReference>
<evidence type="ECO:0000256" key="6">
    <source>
        <dbReference type="ARBA" id="ARBA00023306"/>
    </source>
</evidence>
<feature type="compositionally biased region" description="Polar residues" evidence="7">
    <location>
        <begin position="1542"/>
        <end position="1557"/>
    </location>
</feature>
<sequence length="1902" mass="215572">MSDSSKESSGPRKNDRAITLLDKHINQKSKMKSTSNSSPIVLTQWFNSQLPAPPSTSPVSVQTHKAANDVSPTPKRRRVNNMDQTSSTVPHLDLRRFELNNDTRLERSTSESNSASPIRKTVAFSDKIEIESSPTQTLPESSPRHPPSSDRKPPSKSILRNSKTPSSPVKYNTIKASSDVTYSKTVSNNLAASNAGVATNDFLHADPRKVEYWADGEIHSLLYPNNIKEFRDIIEGGISFLNMGLKKFEIFATFNNIIPIIPNGFNATDVIDKKIGIIVENLDNLIKILISNLKDEQKELLEGNEKKNPFTSRQYVQIIRLLGIMLSNFKIICWLDKRKPLQVMLKEIYKLSEEALVNENSSKVIIISQLTFLKDEKFSTYYLNKNEILRIIDTFTKIKDLKSTNLMNEKLLLMRCYINKFPKLMIPKISDWLPGELLSKIVLDEDMYAIKITHTSIAVLLDLLKKCLDVEEGHQEIFKYVEVKTLNESVPEGTLEKFNSTAVLNDLEIDINSMTLGQLLRNKIKYLVLVQKDYKVGIDLWLAMVGLLFNNKKNIIHLLDKDKTHDKSSADWLNLVQLCFKNSDGKTKLLSLKVWRILTYCICTHVTELDSAYQIPLLNILKIPLEISKTEHGNDNVRDGIIYYVTGIIYTAFLLLQKNLSYETFQFFFDNLVKPIYENFIFNSPSFHVQTRLLGILLQLLGAPLFNLVSTSKHITSNAGKSKNIRNDKKVSPNNPVKVIASVGISRDHIVPLPTHLSHPGYTLISRLFLNSLPINAKFLTVKTEIILDLIAQIPDELKTEEVFQEYRNIVVSLTKLYKTSYTTKNKNDVLFECFSRCTCLLGKTFPNIILNPKRDIFSKYLASFDNLFTDNADMLIKLLKDIIKYTRPQISELTVIELFLTNTNDKNSRDYIQNWVGSTLLSPMLTYPEFQSLTNIVNMIPSSQIVENYLDLCVKTSLAQNPCTTLNIRNWKDKQLIFFIKTYISKCSNRLDDDILVLLHDVLPDNIDVFDSMVPLLIQINRTDLIRHCIEKKPSYLNTPAIMNYHDLSEILPDDRKCYLLNNLKDFSAIVQYKIIMWVAKTDEFTLFKKNYVKIESCLFLDEPCSENILDKKAFIKELFTIFYEKQAWQLVAILVVSCINHGYESNATEFLANIDSNTLNSFPPKAIATIVNRCGSMNPKLLLILHQFFSNKEKFFLLELVSELISLKKIDALLSVSSELINFFIDDQHIFTEDEQGKSIGILEKFLAQLQKYNERTSFNFTKDLMSSLPKSKTKYLSKLASCVGSAQNSTVVGVTQEELKLFSQKLEDCDNQEVNKTLAIVQPKAQFVVSRDIRDVYTNKIQDSDEIQVPATQKDEEKEIIAIGSQSQSNNDLNNSSIEEENKNNTIVSKNLAIVTSIETPSGTQSQEIRQLTGNHLENESKEVSDLPEVYSPSDTVNKRIDDSSFTQTLDEVEDPENVNMIQAKSTQIGPTTGDTQINNISDTNAEAPDLEDKVDEEKQEGSSNLYTVGNVVLPFACSPEQRGVDNIQQGEISTLSTSRNLSIEDTGSSYSNQEKGEDGASKSSRSPHREIETHVEDEHVTVPELNMHKHSIHIISNNVTENMEQPRNKTHIEGTTISKEKKGLEDMTENSSIGEAKLALPMATIVDDPQSRSTNVDTEERENSTTSKSSHLIGALEEQQATQDDFVLVEEPPKDTLLDELDKEISQDMTETNASTAHKDVVLDSPMPAIRIPIFNTLKIGSGRIEKKKHTKIDKALNKRLNLDSSAIILHQQEDAPCDVPIITKDHLPEEIDTVTKQAPAFGNIPVNNMAEEVPLENDLQSSFVIDGKEDGDGTSRDTTPSLRMHFPCRKSRKLVNRLRTFNPDELASLPVEERRNLRIELLDFMMKLEYYTGDKNN</sequence>
<dbReference type="PANTHER" id="PTHR22928:SF3">
    <property type="entry name" value="TELOMERE-ASSOCIATED PROTEIN RIF1"/>
    <property type="match status" value="1"/>
</dbReference>
<dbReference type="GeneID" id="11498128"/>
<organism evidence="9 10">
    <name type="scientific">Naumovozyma dairenensis (strain ATCC 10597 / BCRC 20456 / CBS 421 / NBRC 0211 / NRRL Y-12639)</name>
    <name type="common">Saccharomyces dairenensis</name>
    <dbReference type="NCBI Taxonomy" id="1071378"/>
    <lineage>
        <taxon>Eukaryota</taxon>
        <taxon>Fungi</taxon>
        <taxon>Dikarya</taxon>
        <taxon>Ascomycota</taxon>
        <taxon>Saccharomycotina</taxon>
        <taxon>Saccharomycetes</taxon>
        <taxon>Saccharomycetales</taxon>
        <taxon>Saccharomycetaceae</taxon>
        <taxon>Naumovozyma</taxon>
    </lineage>
</organism>
<dbReference type="KEGG" id="ndi:NDAI_0B04690"/>
<keyword evidence="5" id="KW-0539">Nucleus</keyword>
<feature type="domain" description="Telomere-associated protein Rif1 N-terminal" evidence="8">
    <location>
        <begin position="271"/>
        <end position="673"/>
    </location>
</feature>
<protein>
    <recommendedName>
        <fullName evidence="8">Telomere-associated protein Rif1 N-terminal domain-containing protein</fullName>
    </recommendedName>
</protein>
<name>G0W6U3_NAUDC</name>
<dbReference type="InterPro" id="IPR022031">
    <property type="entry name" value="Rif1_N"/>
</dbReference>
<evidence type="ECO:0000313" key="9">
    <source>
        <dbReference type="EMBL" id="CCD23504.1"/>
    </source>
</evidence>
<feature type="region of interest" description="Disordered" evidence="7">
    <location>
        <begin position="48"/>
        <end position="171"/>
    </location>
</feature>
<dbReference type="STRING" id="1071378.G0W6U3"/>
<feature type="region of interest" description="Disordered" evidence="7">
    <location>
        <begin position="1421"/>
        <end position="1440"/>
    </location>
</feature>
<dbReference type="PANTHER" id="PTHR22928">
    <property type="entry name" value="TELOMERE-ASSOCIATED PROTEIN RIF1"/>
    <property type="match status" value="1"/>
</dbReference>
<gene>
    <name evidence="9" type="primary">NDAI0B04690</name>
    <name evidence="9" type="ordered locus">NDAI_0B04690</name>
</gene>